<comment type="similarity">
    <text evidence="10">Belongs to the PlsX family.</text>
</comment>
<comment type="catalytic activity">
    <reaction evidence="1 10">
        <text>a fatty acyl-[ACP] + phosphate = an acyl phosphate + holo-[ACP]</text>
        <dbReference type="Rhea" id="RHEA:42292"/>
        <dbReference type="Rhea" id="RHEA-COMP:9685"/>
        <dbReference type="Rhea" id="RHEA-COMP:14125"/>
        <dbReference type="ChEBI" id="CHEBI:43474"/>
        <dbReference type="ChEBI" id="CHEBI:59918"/>
        <dbReference type="ChEBI" id="CHEBI:64479"/>
        <dbReference type="ChEBI" id="CHEBI:138651"/>
        <dbReference type="EC" id="2.3.1.274"/>
    </reaction>
</comment>
<dbReference type="InterPro" id="IPR003664">
    <property type="entry name" value="FA_synthesis"/>
</dbReference>
<organism evidence="12 13">
    <name type="scientific">Allocatelliglobosispora scoriae</name>
    <dbReference type="NCBI Taxonomy" id="643052"/>
    <lineage>
        <taxon>Bacteria</taxon>
        <taxon>Bacillati</taxon>
        <taxon>Actinomycetota</taxon>
        <taxon>Actinomycetes</taxon>
        <taxon>Micromonosporales</taxon>
        <taxon>Micromonosporaceae</taxon>
        <taxon>Allocatelliglobosispora</taxon>
    </lineage>
</organism>
<comment type="function">
    <text evidence="10">Catalyzes the reversible formation of acyl-phosphate (acyl-PO(4)) from acyl-[acyl-carrier-protein] (acyl-ACP). This enzyme utilizes acyl-ACP as fatty acyl donor, but not acyl-CoA.</text>
</comment>
<evidence type="ECO:0000256" key="1">
    <source>
        <dbReference type="ARBA" id="ARBA00001232"/>
    </source>
</evidence>
<feature type="region of interest" description="Disordered" evidence="11">
    <location>
        <begin position="232"/>
        <end position="275"/>
    </location>
</feature>
<evidence type="ECO:0000256" key="6">
    <source>
        <dbReference type="ARBA" id="ARBA00023209"/>
    </source>
</evidence>
<keyword evidence="5 10" id="KW-0443">Lipid metabolism</keyword>
<sequence length="321" mass="32317">MVDGVLRALNADPQLHLLLVGPPSVAATVLDALTEADRRRCRERTALKVVAMADAPLRAMRADTTIRSSLVALAAGEAAAVVSAGSSGATVTAAVLELGRLDGVRRPALAASIPAIADPVLLLDVGASVETNVATLSSHALLGADHARRLGLHKPRVGLLSVGREPGKGDRARRAAESALAELPIDFVGLVEGDDVCLGDRADVIVTDGFTGNVLLKGIEGAYALARGVSERSEGAPQGAPGGSVLARGVSERSEGAPQGAPENTAPAHSGLRRVGVPGGAPRAAMLLGVPGIVVVCHGAADADDLAAAIALAAVTVRARR</sequence>
<dbReference type="Pfam" id="PF02504">
    <property type="entry name" value="FA_synthesis"/>
    <property type="match status" value="1"/>
</dbReference>
<dbReference type="EMBL" id="JACHMN010000003">
    <property type="protein sequence ID" value="MBB5872199.1"/>
    <property type="molecule type" value="Genomic_DNA"/>
</dbReference>
<keyword evidence="7 10" id="KW-1208">Phospholipid metabolism</keyword>
<comment type="subunit">
    <text evidence="9 10">Homodimer. Probably interacts with PlsY.</text>
</comment>
<dbReference type="Proteomes" id="UP000587527">
    <property type="component" value="Unassembled WGS sequence"/>
</dbReference>
<evidence type="ECO:0000313" key="12">
    <source>
        <dbReference type="EMBL" id="MBB5872199.1"/>
    </source>
</evidence>
<proteinExistence type="inferred from homology"/>
<evidence type="ECO:0000256" key="10">
    <source>
        <dbReference type="HAMAP-Rule" id="MF_00019"/>
    </source>
</evidence>
<evidence type="ECO:0000256" key="3">
    <source>
        <dbReference type="ARBA" id="ARBA00022516"/>
    </source>
</evidence>
<dbReference type="PANTHER" id="PTHR30100:SF1">
    <property type="entry name" value="PHOSPHATE ACYLTRANSFERASE"/>
    <property type="match status" value="1"/>
</dbReference>
<dbReference type="InterPro" id="IPR012281">
    <property type="entry name" value="Phospholipid_synth_PlsX-like"/>
</dbReference>
<dbReference type="PIRSF" id="PIRSF002465">
    <property type="entry name" value="Phsphlp_syn_PlsX"/>
    <property type="match status" value="1"/>
</dbReference>
<keyword evidence="12" id="KW-0012">Acyltransferase</keyword>
<dbReference type="UniPathway" id="UPA00085"/>
<evidence type="ECO:0000256" key="9">
    <source>
        <dbReference type="ARBA" id="ARBA00046608"/>
    </source>
</evidence>
<dbReference type="HAMAP" id="MF_00019">
    <property type="entry name" value="PlsX"/>
    <property type="match status" value="1"/>
</dbReference>
<dbReference type="PANTHER" id="PTHR30100">
    <property type="entry name" value="FATTY ACID/PHOSPHOLIPID SYNTHESIS PROTEIN PLSX"/>
    <property type="match status" value="1"/>
</dbReference>
<dbReference type="GO" id="GO:0043811">
    <property type="term" value="F:phosphate:acyl-[acyl carrier protein] acyltransferase activity"/>
    <property type="evidence" value="ECO:0007669"/>
    <property type="project" value="UniProtKB-UniRule"/>
</dbReference>
<dbReference type="SUPFAM" id="SSF53659">
    <property type="entry name" value="Isocitrate/Isopropylmalate dehydrogenase-like"/>
    <property type="match status" value="1"/>
</dbReference>
<keyword evidence="2 10" id="KW-0963">Cytoplasm</keyword>
<dbReference type="EC" id="2.3.1.274" evidence="8 10"/>
<gene>
    <name evidence="10" type="primary">plsX</name>
    <name evidence="12" type="ORF">F4553_005633</name>
</gene>
<evidence type="ECO:0000256" key="5">
    <source>
        <dbReference type="ARBA" id="ARBA00023098"/>
    </source>
</evidence>
<evidence type="ECO:0000313" key="13">
    <source>
        <dbReference type="Proteomes" id="UP000587527"/>
    </source>
</evidence>
<protein>
    <recommendedName>
        <fullName evidence="8 10">Phosphate acyltransferase</fullName>
        <ecNumber evidence="8 10">2.3.1.274</ecNumber>
    </recommendedName>
    <alternativeName>
        <fullName evidence="10">Acyl-ACP phosphotransacylase</fullName>
    </alternativeName>
    <alternativeName>
        <fullName evidence="10">Acyl-[acyl-carrier-protein]--phosphate acyltransferase</fullName>
    </alternativeName>
    <alternativeName>
        <fullName evidence="10">Phosphate-acyl-ACP acyltransferase</fullName>
    </alternativeName>
</protein>
<evidence type="ECO:0000256" key="4">
    <source>
        <dbReference type="ARBA" id="ARBA00022679"/>
    </source>
</evidence>
<evidence type="ECO:0000256" key="2">
    <source>
        <dbReference type="ARBA" id="ARBA00022490"/>
    </source>
</evidence>
<reference evidence="12 13" key="1">
    <citation type="submission" date="2020-08" db="EMBL/GenBank/DDBJ databases">
        <title>Sequencing the genomes of 1000 actinobacteria strains.</title>
        <authorList>
            <person name="Klenk H.-P."/>
        </authorList>
    </citation>
    <scope>NUCLEOTIDE SEQUENCE [LARGE SCALE GENOMIC DNA]</scope>
    <source>
        <strain evidence="12 13">DSM 45362</strain>
    </source>
</reference>
<evidence type="ECO:0000256" key="8">
    <source>
        <dbReference type="ARBA" id="ARBA00024069"/>
    </source>
</evidence>
<comment type="subcellular location">
    <subcellularLocation>
        <location evidence="10">Cytoplasm</location>
    </subcellularLocation>
    <text evidence="10">Associated with the membrane possibly through PlsY.</text>
</comment>
<dbReference type="GO" id="GO:0006633">
    <property type="term" value="P:fatty acid biosynthetic process"/>
    <property type="evidence" value="ECO:0007669"/>
    <property type="project" value="UniProtKB-UniRule"/>
</dbReference>
<dbReference type="GO" id="GO:0008654">
    <property type="term" value="P:phospholipid biosynthetic process"/>
    <property type="evidence" value="ECO:0007669"/>
    <property type="project" value="UniProtKB-KW"/>
</dbReference>
<name>A0A841BYK8_9ACTN</name>
<dbReference type="Gene3D" id="3.40.718.10">
    <property type="entry name" value="Isopropylmalate Dehydrogenase"/>
    <property type="match status" value="1"/>
</dbReference>
<keyword evidence="13" id="KW-1185">Reference proteome</keyword>
<keyword evidence="3 10" id="KW-0444">Lipid biosynthesis</keyword>
<evidence type="ECO:0000256" key="7">
    <source>
        <dbReference type="ARBA" id="ARBA00023264"/>
    </source>
</evidence>
<comment type="pathway">
    <text evidence="10">Lipid metabolism; phospholipid metabolism.</text>
</comment>
<accession>A0A841BYK8</accession>
<dbReference type="AlphaFoldDB" id="A0A841BYK8"/>
<keyword evidence="6 10" id="KW-0594">Phospholipid biosynthesis</keyword>
<evidence type="ECO:0000256" key="11">
    <source>
        <dbReference type="SAM" id="MobiDB-lite"/>
    </source>
</evidence>
<comment type="caution">
    <text evidence="12">The sequence shown here is derived from an EMBL/GenBank/DDBJ whole genome shotgun (WGS) entry which is preliminary data.</text>
</comment>
<dbReference type="GO" id="GO:0005737">
    <property type="term" value="C:cytoplasm"/>
    <property type="evidence" value="ECO:0007669"/>
    <property type="project" value="UniProtKB-SubCell"/>
</dbReference>
<keyword evidence="4 10" id="KW-0808">Transferase</keyword>